<dbReference type="FunFam" id="2.10.70.10:FF:000112">
    <property type="entry name" value="Uncharacterized protein, isoform C"/>
    <property type="match status" value="1"/>
</dbReference>
<feature type="compositionally biased region" description="Low complexity" evidence="7">
    <location>
        <begin position="621"/>
        <end position="634"/>
    </location>
</feature>
<keyword evidence="8" id="KW-0812">Transmembrane</keyword>
<dbReference type="CDD" id="cd00033">
    <property type="entry name" value="CCP"/>
    <property type="match status" value="3"/>
</dbReference>
<evidence type="ECO:0000256" key="1">
    <source>
        <dbReference type="ARBA" id="ARBA00022723"/>
    </source>
</evidence>
<dbReference type="PROSITE" id="PS50923">
    <property type="entry name" value="SUSHI"/>
    <property type="match status" value="3"/>
</dbReference>
<dbReference type="Pfam" id="PF22633">
    <property type="entry name" value="F5_F8_type_C_2"/>
    <property type="match status" value="1"/>
</dbReference>
<keyword evidence="12" id="KW-1185">Reference proteome</keyword>
<feature type="domain" description="Sushi" evidence="10">
    <location>
        <begin position="341"/>
        <end position="400"/>
    </location>
</feature>
<dbReference type="Pfam" id="PF00059">
    <property type="entry name" value="Lectin_C"/>
    <property type="match status" value="1"/>
</dbReference>
<dbReference type="InterPro" id="IPR016186">
    <property type="entry name" value="C-type_lectin-like/link_sf"/>
</dbReference>
<feature type="disulfide bond" evidence="6">
    <location>
        <begin position="311"/>
        <end position="338"/>
    </location>
</feature>
<keyword evidence="3" id="KW-0677">Repeat</keyword>
<proteinExistence type="predicted"/>
<evidence type="ECO:0000259" key="10">
    <source>
        <dbReference type="PROSITE" id="PS50923"/>
    </source>
</evidence>
<evidence type="ECO:0008006" key="13">
    <source>
        <dbReference type="Google" id="ProtNLM"/>
    </source>
</evidence>
<feature type="disulfide bond" evidence="6">
    <location>
        <begin position="431"/>
        <end position="458"/>
    </location>
</feature>
<keyword evidence="6" id="KW-0768">Sushi</keyword>
<feature type="domain" description="Sushi" evidence="10">
    <location>
        <begin position="282"/>
        <end position="340"/>
    </location>
</feature>
<dbReference type="Gene3D" id="2.10.70.10">
    <property type="entry name" value="Complement Module, domain 1"/>
    <property type="match status" value="3"/>
</dbReference>
<dbReference type="EnsemblMetazoa" id="AMAM003780-RA">
    <property type="protein sequence ID" value="AMAM003780-PA"/>
    <property type="gene ID" value="AMAM003780"/>
</dbReference>
<dbReference type="Pfam" id="PF00084">
    <property type="entry name" value="Sushi"/>
    <property type="match status" value="3"/>
</dbReference>
<dbReference type="GO" id="GO:0046872">
    <property type="term" value="F:metal ion binding"/>
    <property type="evidence" value="ECO:0007669"/>
    <property type="project" value="UniProtKB-KW"/>
</dbReference>
<dbReference type="FunFam" id="3.10.100.10:FF:000089">
    <property type="entry name" value="Uncharacterized protein, isoform C"/>
    <property type="match status" value="1"/>
</dbReference>
<evidence type="ECO:0000256" key="6">
    <source>
        <dbReference type="PROSITE-ProRule" id="PRU00302"/>
    </source>
</evidence>
<dbReference type="InterPro" id="IPR006585">
    <property type="entry name" value="FTP1"/>
</dbReference>
<keyword evidence="8" id="KW-1133">Transmembrane helix</keyword>
<dbReference type="Gene3D" id="2.60.120.260">
    <property type="entry name" value="Galactose-binding domain-like"/>
    <property type="match status" value="1"/>
</dbReference>
<feature type="transmembrane region" description="Helical" evidence="8">
    <location>
        <begin position="777"/>
        <end position="803"/>
    </location>
</feature>
<name>A0A182SC31_9DIPT</name>
<feature type="region of interest" description="Disordered" evidence="7">
    <location>
        <begin position="569"/>
        <end position="660"/>
    </location>
</feature>
<organism evidence="11 12">
    <name type="scientific">Anopheles maculatus</name>
    <dbReference type="NCBI Taxonomy" id="74869"/>
    <lineage>
        <taxon>Eukaryota</taxon>
        <taxon>Metazoa</taxon>
        <taxon>Ecdysozoa</taxon>
        <taxon>Arthropoda</taxon>
        <taxon>Hexapoda</taxon>
        <taxon>Insecta</taxon>
        <taxon>Pterygota</taxon>
        <taxon>Neoptera</taxon>
        <taxon>Endopterygota</taxon>
        <taxon>Diptera</taxon>
        <taxon>Nematocera</taxon>
        <taxon>Culicoidea</taxon>
        <taxon>Culicidae</taxon>
        <taxon>Anophelinae</taxon>
        <taxon>Anopheles</taxon>
        <taxon>Anopheles maculatus group</taxon>
    </lineage>
</organism>
<dbReference type="InterPro" id="IPR051277">
    <property type="entry name" value="SEZ6_CSMD_C4BPB_Regulators"/>
</dbReference>
<dbReference type="PROSITE" id="PS50041">
    <property type="entry name" value="C_TYPE_LECTIN_2"/>
    <property type="match status" value="1"/>
</dbReference>
<feature type="region of interest" description="Disordered" evidence="7">
    <location>
        <begin position="488"/>
        <end position="537"/>
    </location>
</feature>
<feature type="compositionally biased region" description="Low complexity" evidence="7">
    <location>
        <begin position="522"/>
        <end position="534"/>
    </location>
</feature>
<dbReference type="InterPro" id="IPR035976">
    <property type="entry name" value="Sushi/SCR/CCP_sf"/>
</dbReference>
<dbReference type="Proteomes" id="UP000075901">
    <property type="component" value="Unassembled WGS sequence"/>
</dbReference>
<dbReference type="SMART" id="SM00607">
    <property type="entry name" value="FTP"/>
    <property type="match status" value="1"/>
</dbReference>
<dbReference type="InterPro" id="IPR001304">
    <property type="entry name" value="C-type_lectin-like"/>
</dbReference>
<evidence type="ECO:0000256" key="4">
    <source>
        <dbReference type="ARBA" id="ARBA00022837"/>
    </source>
</evidence>
<evidence type="ECO:0000256" key="3">
    <source>
        <dbReference type="ARBA" id="ARBA00022737"/>
    </source>
</evidence>
<dbReference type="PROSITE" id="PS00615">
    <property type="entry name" value="C_TYPE_LECTIN_1"/>
    <property type="match status" value="1"/>
</dbReference>
<feature type="domain" description="C-type lectin" evidence="9">
    <location>
        <begin position="156"/>
        <end position="274"/>
    </location>
</feature>
<dbReference type="SUPFAM" id="SSF56436">
    <property type="entry name" value="C-type lectin-like"/>
    <property type="match status" value="1"/>
</dbReference>
<evidence type="ECO:0000256" key="7">
    <source>
        <dbReference type="SAM" id="MobiDB-lite"/>
    </source>
</evidence>
<dbReference type="AlphaFoldDB" id="A0A182SC31"/>
<dbReference type="FunFam" id="2.60.120.260:FF:000101">
    <property type="entry name" value="uncharacterized protein LOC108094628 isoform X2"/>
    <property type="match status" value="1"/>
</dbReference>
<keyword evidence="4" id="KW-0106">Calcium</keyword>
<comment type="caution">
    <text evidence="6">Lacks conserved residue(s) required for the propagation of feature annotation.</text>
</comment>
<dbReference type="Gene3D" id="3.10.100.10">
    <property type="entry name" value="Mannose-Binding Protein A, subunit A"/>
    <property type="match status" value="1"/>
</dbReference>
<dbReference type="InterPro" id="IPR018378">
    <property type="entry name" value="C-type_lectin_CS"/>
</dbReference>
<dbReference type="SUPFAM" id="SSF57535">
    <property type="entry name" value="Complement control module/SCR domain"/>
    <property type="match status" value="3"/>
</dbReference>
<evidence type="ECO:0000256" key="8">
    <source>
        <dbReference type="SAM" id="Phobius"/>
    </source>
</evidence>
<protein>
    <recommendedName>
        <fullName evidence="13">Sushi, von Willebrand factor type A, EGF and pentraxin domain-containing protein 1</fullName>
    </recommendedName>
</protein>
<evidence type="ECO:0000256" key="2">
    <source>
        <dbReference type="ARBA" id="ARBA00022729"/>
    </source>
</evidence>
<keyword evidence="1" id="KW-0479">Metal-binding</keyword>
<dbReference type="VEuPathDB" id="VectorBase:AMAM003780"/>
<accession>A0A182SC31</accession>
<dbReference type="SUPFAM" id="SSF49785">
    <property type="entry name" value="Galactose-binding domain-like"/>
    <property type="match status" value="1"/>
</dbReference>
<keyword evidence="5 6" id="KW-1015">Disulfide bond</keyword>
<reference evidence="12" key="1">
    <citation type="submission" date="2013-09" db="EMBL/GenBank/DDBJ databases">
        <title>The Genome Sequence of Anopheles maculatus species B.</title>
        <authorList>
            <consortium name="The Broad Institute Genomics Platform"/>
            <person name="Neafsey D.E."/>
            <person name="Besansky N."/>
            <person name="Howell P."/>
            <person name="Walton C."/>
            <person name="Young S.K."/>
            <person name="Zeng Q."/>
            <person name="Gargeya S."/>
            <person name="Fitzgerald M."/>
            <person name="Haas B."/>
            <person name="Abouelleil A."/>
            <person name="Allen A.W."/>
            <person name="Alvarado L."/>
            <person name="Arachchi H.M."/>
            <person name="Berlin A.M."/>
            <person name="Chapman S.B."/>
            <person name="Gainer-Dewar J."/>
            <person name="Goldberg J."/>
            <person name="Griggs A."/>
            <person name="Gujja S."/>
            <person name="Hansen M."/>
            <person name="Howarth C."/>
            <person name="Imamovic A."/>
            <person name="Ireland A."/>
            <person name="Larimer J."/>
            <person name="McCowan C."/>
            <person name="Murphy C."/>
            <person name="Pearson M."/>
            <person name="Poon T.W."/>
            <person name="Priest M."/>
            <person name="Roberts A."/>
            <person name="Saif S."/>
            <person name="Shea T."/>
            <person name="Sisk P."/>
            <person name="Sykes S."/>
            <person name="Wortman J."/>
            <person name="Nusbaum C."/>
            <person name="Birren B."/>
        </authorList>
    </citation>
    <scope>NUCLEOTIDE SEQUENCE [LARGE SCALE GENOMIC DNA]</scope>
    <source>
        <strain evidence="12">maculatus3</strain>
    </source>
</reference>
<evidence type="ECO:0000256" key="5">
    <source>
        <dbReference type="ARBA" id="ARBA00023157"/>
    </source>
</evidence>
<dbReference type="PANTHER" id="PTHR45656">
    <property type="entry name" value="PROTEIN CBR-CLEC-78"/>
    <property type="match status" value="1"/>
</dbReference>
<dbReference type="CDD" id="cd00037">
    <property type="entry name" value="CLECT"/>
    <property type="match status" value="1"/>
</dbReference>
<dbReference type="PANTHER" id="PTHR45656:SF4">
    <property type="entry name" value="PROTEIN CBR-CLEC-78"/>
    <property type="match status" value="1"/>
</dbReference>
<evidence type="ECO:0000313" key="12">
    <source>
        <dbReference type="Proteomes" id="UP000075901"/>
    </source>
</evidence>
<dbReference type="InterPro" id="IPR000436">
    <property type="entry name" value="Sushi_SCR_CCP_dom"/>
</dbReference>
<dbReference type="SMART" id="SM00034">
    <property type="entry name" value="CLECT"/>
    <property type="match status" value="1"/>
</dbReference>
<dbReference type="InterPro" id="IPR016187">
    <property type="entry name" value="CTDL_fold"/>
</dbReference>
<feature type="disulfide bond" evidence="6">
    <location>
        <begin position="371"/>
        <end position="398"/>
    </location>
</feature>
<evidence type="ECO:0000313" key="11">
    <source>
        <dbReference type="EnsemblMetazoa" id="AMAM003780-PA"/>
    </source>
</evidence>
<feature type="domain" description="Sushi" evidence="10">
    <location>
        <begin position="401"/>
        <end position="460"/>
    </location>
</feature>
<keyword evidence="8" id="KW-0472">Membrane</keyword>
<sequence length="804" mass="86380">MQISTEASGIPQKAIDGSTSAFFSPDTCSLTKPERVPWWYVNLLEPYMVQLVRLDFGKSCCGKGKPAAIVVRVGNNRPDLGTNPICNRFTGTLEEGQPLFLPCNPPMPGAFVSVHLETNAPSQLSICEAFVYTDQALPIERCPAFRDQPPGASASYNGKCYIFYSRQPATLRDALAFCRARGGTLINESNPALQGFISWELWRRHRSDTSSQYWMGAVRDAQDRNTWKWIGGEEVSVSFWNLPGGDEDCARYDGSKGWLWSDTNCNTQLNFICQHRKYREPKACGRPEQPPNSTMIAPKGFDVGAVVEYSCDEGHLLVGPQQRTCLETGFYNEFPPVCKYIECGLPASIPHGHYDLINGTVGYLSTVMYQCAEGYEMVGRAVLICDIDERWNGPPPRCELIECDPLPTLFANGVIVSSNQTVYGTRAEVHCNRGFIPDGEPEIVCTATGQWSQPLPKCVPNTADLNEGPVTVRPSVVATASSSSRAPPVLLVSPTTPASIGGIPSRRQPTGGRRPVSTVRYSTQTPSQSSTVPVAESTTSITINMAGPTTAKPSHSGSSSTTESPIFSIEIDDGTDDDTSYLPHGGGPNRKHMNSNDDYYYRKPNLEDGLNSDQPSIVILPKDPAAGKPAPAKPTTYEPTNPPTVVSVTPPPPAQTHRPQVIAGTTGRRPVTTTRVRNQHPANHEQDVLLSHHPQDNEIPGSVNIRQDQSPKVNVPFAVNNVDDLVPADGTDGNGGSDGLITSFGGANGGAGGLGSAGGSGSGTGDRKESKNAKLNLGAIVALGAFGGFVFLAAVITTIVIVYN</sequence>
<reference evidence="11" key="2">
    <citation type="submission" date="2020-05" db="UniProtKB">
        <authorList>
            <consortium name="EnsemblMetazoa"/>
        </authorList>
    </citation>
    <scope>IDENTIFICATION</scope>
    <source>
        <strain evidence="11">maculatus3</strain>
    </source>
</reference>
<feature type="compositionally biased region" description="Acidic residues" evidence="7">
    <location>
        <begin position="570"/>
        <end position="579"/>
    </location>
</feature>
<keyword evidence="2" id="KW-0732">Signal</keyword>
<dbReference type="SMART" id="SM00032">
    <property type="entry name" value="CCP"/>
    <property type="match status" value="3"/>
</dbReference>
<dbReference type="InterPro" id="IPR008979">
    <property type="entry name" value="Galactose-bd-like_sf"/>
</dbReference>
<evidence type="ECO:0000259" key="9">
    <source>
        <dbReference type="PROSITE" id="PS50041"/>
    </source>
</evidence>